<dbReference type="EMBL" id="VLKI01000005">
    <property type="protein sequence ID" value="TWH87380.1"/>
    <property type="molecule type" value="Genomic_DNA"/>
</dbReference>
<accession>A0A562JW02</accession>
<dbReference type="PANTHER" id="PTHR38032">
    <property type="entry name" value="POLYMERASE-RELATED"/>
    <property type="match status" value="1"/>
</dbReference>
<comment type="caution">
    <text evidence="3">The sequence shown here is derived from an EMBL/GenBank/DDBJ whole genome shotgun (WGS) entry which is preliminary data.</text>
</comment>
<protein>
    <recommendedName>
        <fullName evidence="2">Flagellar Assembly Protein A N-terminal region domain-containing protein</fullName>
    </recommendedName>
</protein>
<feature type="coiled-coil region" evidence="1">
    <location>
        <begin position="318"/>
        <end position="345"/>
    </location>
</feature>
<dbReference type="InterPro" id="IPR046865">
    <property type="entry name" value="FapA_b_solenoid"/>
</dbReference>
<dbReference type="PANTHER" id="PTHR38032:SF1">
    <property type="entry name" value="RNA-BINDING PROTEIN KHPB N-TERMINAL DOMAIN-CONTAINING PROTEIN"/>
    <property type="match status" value="1"/>
</dbReference>
<feature type="domain" description="Flagellar Assembly Protein A N-terminal region" evidence="2">
    <location>
        <begin position="3"/>
        <end position="108"/>
    </location>
</feature>
<dbReference type="GeneID" id="65403522"/>
<keyword evidence="1" id="KW-0175">Coiled coil</keyword>
<evidence type="ECO:0000313" key="3">
    <source>
        <dbReference type="EMBL" id="TWH87380.1"/>
    </source>
</evidence>
<dbReference type="RefSeq" id="WP_242020958.1">
    <property type="nucleotide sequence ID" value="NZ_CBCSDC010000002.1"/>
</dbReference>
<dbReference type="Proteomes" id="UP000318667">
    <property type="component" value="Unassembled WGS sequence"/>
</dbReference>
<reference evidence="3 4" key="1">
    <citation type="journal article" date="2015" name="Stand. Genomic Sci.">
        <title>Genomic Encyclopedia of Bacterial and Archaeal Type Strains, Phase III: the genomes of soil and plant-associated and newly described type strains.</title>
        <authorList>
            <person name="Whitman W.B."/>
            <person name="Woyke T."/>
            <person name="Klenk H.P."/>
            <person name="Zhou Y."/>
            <person name="Lilburn T.G."/>
            <person name="Beck B.J."/>
            <person name="De Vos P."/>
            <person name="Vandamme P."/>
            <person name="Eisen J.A."/>
            <person name="Garrity G."/>
            <person name="Hugenholtz P."/>
            <person name="Kyrpides N.C."/>
        </authorList>
    </citation>
    <scope>NUCLEOTIDE SEQUENCE [LARGE SCALE GENOMIC DNA]</scope>
    <source>
        <strain evidence="3 4">CGMCC 1.10115</strain>
    </source>
</reference>
<dbReference type="AlphaFoldDB" id="A0A562JW02"/>
<dbReference type="InterPro" id="IPR046866">
    <property type="entry name" value="FapA_N"/>
</dbReference>
<dbReference type="GO" id="GO:0000902">
    <property type="term" value="P:cell morphogenesis"/>
    <property type="evidence" value="ECO:0007669"/>
    <property type="project" value="InterPro"/>
</dbReference>
<sequence>MQDPILIAEGVNAENGSDAYLLNEVRYEKKTKREKFNFRDVLHIPSVQRGQILASIIPPTPGTPGKDIFGNSIPAKNGKPLRVKPGKNVILNGERFYSLMDGQVSFTSNCISVNPVFEVKGDFNLKTGNIDFVGNVLIRGNVPAGYEIKAGGDIIVFGLVEGSVLKADGNIIVSGGISGSHKGSVTAGGNVQAAYLNQARIKAEQDIVIRKFVLHSQLHAGGAIRCSQAMVIGGELVSGTDIEIKESGNHLFTKTELHAGMDTALAEKEKALMNEYLMLRNNHTKLESIEKKLLEMGRLTGRLTEEQKSIILKQRTTKAHIQSELKKMTEKLEALEREKEEKMCASVMIHENVFPNTALHFGKYSKVIHQRNRCVRFYFSKGEIWFDPLGKEKSELNKGSGWT</sequence>
<gene>
    <name evidence="3" type="ORF">IQ19_02330</name>
</gene>
<proteinExistence type="predicted"/>
<evidence type="ECO:0000256" key="1">
    <source>
        <dbReference type="SAM" id="Coils"/>
    </source>
</evidence>
<evidence type="ECO:0000313" key="4">
    <source>
        <dbReference type="Proteomes" id="UP000318667"/>
    </source>
</evidence>
<dbReference type="InterPro" id="IPR036145">
    <property type="entry name" value="MinC_C_sf"/>
</dbReference>
<keyword evidence="4" id="KW-1185">Reference proteome</keyword>
<dbReference type="Pfam" id="PF03961">
    <property type="entry name" value="FapA"/>
    <property type="match status" value="1"/>
</dbReference>
<dbReference type="Pfam" id="PF20250">
    <property type="entry name" value="FapA_N"/>
    <property type="match status" value="1"/>
</dbReference>
<name>A0A562JW02_9BACI</name>
<organism evidence="3 4">
    <name type="scientific">Cytobacillus oceanisediminis</name>
    <dbReference type="NCBI Taxonomy" id="665099"/>
    <lineage>
        <taxon>Bacteria</taxon>
        <taxon>Bacillati</taxon>
        <taxon>Bacillota</taxon>
        <taxon>Bacilli</taxon>
        <taxon>Bacillales</taxon>
        <taxon>Bacillaceae</taxon>
        <taxon>Cytobacillus</taxon>
    </lineage>
</organism>
<dbReference type="SUPFAM" id="SSF63848">
    <property type="entry name" value="Cell-division inhibitor MinC, C-terminal domain"/>
    <property type="match status" value="1"/>
</dbReference>
<evidence type="ECO:0000259" key="2">
    <source>
        <dbReference type="Pfam" id="PF20250"/>
    </source>
</evidence>
<dbReference type="InterPro" id="IPR005646">
    <property type="entry name" value="FapA"/>
</dbReference>